<dbReference type="KEGG" id="ptkz:JDV02_003213"/>
<evidence type="ECO:0000313" key="3">
    <source>
        <dbReference type="EMBL" id="UNI16813.1"/>
    </source>
</evidence>
<proteinExistence type="predicted"/>
<dbReference type="OrthoDB" id="4927849at2759"/>
<gene>
    <name evidence="3" type="ORF">JDV02_003213</name>
</gene>
<dbReference type="RefSeq" id="XP_047840294.1">
    <property type="nucleotide sequence ID" value="XM_047984320.1"/>
</dbReference>
<keyword evidence="4" id="KW-1185">Reference proteome</keyword>
<evidence type="ECO:0000256" key="2">
    <source>
        <dbReference type="SAM" id="SignalP"/>
    </source>
</evidence>
<dbReference type="AlphaFoldDB" id="A0A9Q8QCH1"/>
<reference evidence="3" key="1">
    <citation type="submission" date="2021-11" db="EMBL/GenBank/DDBJ databases">
        <title>Purpureocillium_takamizusanense_genome.</title>
        <authorList>
            <person name="Nguyen N.-H."/>
        </authorList>
    </citation>
    <scope>NUCLEOTIDE SEQUENCE</scope>
    <source>
        <strain evidence="3">PT3</strain>
    </source>
</reference>
<evidence type="ECO:0000313" key="4">
    <source>
        <dbReference type="Proteomes" id="UP000829364"/>
    </source>
</evidence>
<dbReference type="EMBL" id="CP086355">
    <property type="protein sequence ID" value="UNI16813.1"/>
    <property type="molecule type" value="Genomic_DNA"/>
</dbReference>
<name>A0A9Q8QCH1_9HYPO</name>
<feature type="region of interest" description="Disordered" evidence="1">
    <location>
        <begin position="318"/>
        <end position="339"/>
    </location>
</feature>
<accession>A0A9Q8QCH1</accession>
<feature type="compositionally biased region" description="Basic and acidic residues" evidence="1">
    <location>
        <begin position="328"/>
        <end position="339"/>
    </location>
</feature>
<sequence>MAISGLLLLLYCLATAAAAAGTDRHVVGNEPLLSTQREGDLSLRLKDFKKSMERSIRIDPENAPYFLSDANNTWHGPCFSQLWTWTSPTYLFRNHLDPYAVMTRSAWFTVNVESRDTAGIREVMMTMSKSHSVTKSTTDGWSASAALTFNPLGRMGGIIGYSQDSSTTESHTYTTEHQRTYKCPPFHHCQIQTLTWHMTVRGFCYREPIIDYDGPISICERPFPSCIWFRVFAMQNCRIRMDRSPCSFDTPIMAPDGNPLSEVRLVETPLPVRFKGWSPDCDIAILEDGSFWKPEGLYFHPDAEAWYQSSIVPANVPKCVPKQSASDDEPRNNTTSDKE</sequence>
<protein>
    <submittedName>
        <fullName evidence="3">Uncharacterized protein</fullName>
    </submittedName>
</protein>
<organism evidence="3 4">
    <name type="scientific">Purpureocillium takamizusanense</name>
    <dbReference type="NCBI Taxonomy" id="2060973"/>
    <lineage>
        <taxon>Eukaryota</taxon>
        <taxon>Fungi</taxon>
        <taxon>Dikarya</taxon>
        <taxon>Ascomycota</taxon>
        <taxon>Pezizomycotina</taxon>
        <taxon>Sordariomycetes</taxon>
        <taxon>Hypocreomycetidae</taxon>
        <taxon>Hypocreales</taxon>
        <taxon>Ophiocordycipitaceae</taxon>
        <taxon>Purpureocillium</taxon>
    </lineage>
</organism>
<dbReference type="Proteomes" id="UP000829364">
    <property type="component" value="Chromosome 2"/>
</dbReference>
<feature type="chain" id="PRO_5040246694" evidence="2">
    <location>
        <begin position="19"/>
        <end position="339"/>
    </location>
</feature>
<dbReference type="GeneID" id="72065173"/>
<evidence type="ECO:0000256" key="1">
    <source>
        <dbReference type="SAM" id="MobiDB-lite"/>
    </source>
</evidence>
<feature type="signal peptide" evidence="2">
    <location>
        <begin position="1"/>
        <end position="18"/>
    </location>
</feature>
<keyword evidence="2" id="KW-0732">Signal</keyword>